<sequence length="104" mass="12047">MYVLLIKKAMLLNRLITDNGHMNAFSKVWVYVLVVRILYCRLTAHSLEFDPEGLKINSAFHPSEVGKTRAQNVGERVLSRECCKYYGVVYKSSCYCYYVVICRP</sequence>
<accession>A0A2D4GZ99</accession>
<reference evidence="1" key="2">
    <citation type="submission" date="2017-11" db="EMBL/GenBank/DDBJ databases">
        <title>Coralsnake Venomics: Analyses of Venom Gland Transcriptomes and Proteomes of Six Brazilian Taxa.</title>
        <authorList>
            <person name="Aird S.D."/>
            <person name="Jorge da Silva N."/>
            <person name="Qiu L."/>
            <person name="Villar-Briones A."/>
            <person name="Aparecida-Saddi V."/>
            <person name="Campos-Telles M.P."/>
            <person name="Grau M."/>
            <person name="Mikheyev A.S."/>
        </authorList>
    </citation>
    <scope>NUCLEOTIDE SEQUENCE</scope>
    <source>
        <tissue evidence="1">Venom_gland</tissue>
    </source>
</reference>
<protein>
    <submittedName>
        <fullName evidence="1">Uncharacterized protein</fullName>
    </submittedName>
</protein>
<evidence type="ECO:0000313" key="1">
    <source>
        <dbReference type="EMBL" id="LAA65037.1"/>
    </source>
</evidence>
<reference evidence="1" key="1">
    <citation type="submission" date="2017-07" db="EMBL/GenBank/DDBJ databases">
        <authorList>
            <person name="Mikheyev A."/>
            <person name="Grau M."/>
        </authorList>
    </citation>
    <scope>NUCLEOTIDE SEQUENCE</scope>
    <source>
        <tissue evidence="1">Venom_gland</tissue>
    </source>
</reference>
<dbReference type="EMBL" id="IACJ01166858">
    <property type="protein sequence ID" value="LAA65037.1"/>
    <property type="molecule type" value="Transcribed_RNA"/>
</dbReference>
<proteinExistence type="predicted"/>
<dbReference type="AlphaFoldDB" id="A0A2D4GZ99"/>
<organism evidence="1">
    <name type="scientific">Micrurus corallinus</name>
    <name type="common">Brazilian coral snake</name>
    <dbReference type="NCBI Taxonomy" id="54390"/>
    <lineage>
        <taxon>Eukaryota</taxon>
        <taxon>Metazoa</taxon>
        <taxon>Chordata</taxon>
        <taxon>Craniata</taxon>
        <taxon>Vertebrata</taxon>
        <taxon>Euteleostomi</taxon>
        <taxon>Lepidosauria</taxon>
        <taxon>Squamata</taxon>
        <taxon>Bifurcata</taxon>
        <taxon>Unidentata</taxon>
        <taxon>Episquamata</taxon>
        <taxon>Toxicofera</taxon>
        <taxon>Serpentes</taxon>
        <taxon>Colubroidea</taxon>
        <taxon>Elapidae</taxon>
        <taxon>Elapinae</taxon>
        <taxon>Micrurus</taxon>
    </lineage>
</organism>
<name>A0A2D4GZ99_MICCO</name>